<proteinExistence type="predicted"/>
<organism evidence="1 2">
    <name type="scientific">Puccinia striiformis f. sp. tritici</name>
    <dbReference type="NCBI Taxonomy" id="168172"/>
    <lineage>
        <taxon>Eukaryota</taxon>
        <taxon>Fungi</taxon>
        <taxon>Dikarya</taxon>
        <taxon>Basidiomycota</taxon>
        <taxon>Pucciniomycotina</taxon>
        <taxon>Pucciniomycetes</taxon>
        <taxon>Pucciniales</taxon>
        <taxon>Pucciniaceae</taxon>
        <taxon>Puccinia</taxon>
    </lineage>
</organism>
<name>A0ACC0E3G8_9BASI</name>
<sequence length="89" mass="9718">MGSELGTLNEASNHRVLSRSTKLLAFHSRVPPLATSHVLYSNHATWINRAQRRVGLKKGTTINPTELHRVSSHQARATGAALRHSTSVA</sequence>
<dbReference type="EMBL" id="CM045875">
    <property type="protein sequence ID" value="KAI7943936.1"/>
    <property type="molecule type" value="Genomic_DNA"/>
</dbReference>
<keyword evidence="2" id="KW-1185">Reference proteome</keyword>
<gene>
    <name evidence="1" type="ORF">MJO28_011464</name>
</gene>
<evidence type="ECO:0000313" key="1">
    <source>
        <dbReference type="EMBL" id="KAI7943936.1"/>
    </source>
</evidence>
<reference evidence="2" key="2">
    <citation type="journal article" date="2018" name="Mol. Plant Microbe Interact.">
        <title>Genome sequence resources for the wheat stripe rust pathogen (Puccinia striiformis f. sp. tritici) and the barley stripe rust pathogen (Puccinia striiformis f. sp. hordei).</title>
        <authorList>
            <person name="Xia C."/>
            <person name="Wang M."/>
            <person name="Yin C."/>
            <person name="Cornejo O.E."/>
            <person name="Hulbert S.H."/>
            <person name="Chen X."/>
        </authorList>
    </citation>
    <scope>NUCLEOTIDE SEQUENCE [LARGE SCALE GENOMIC DNA]</scope>
    <source>
        <strain evidence="2">93-210</strain>
    </source>
</reference>
<evidence type="ECO:0000313" key="2">
    <source>
        <dbReference type="Proteomes" id="UP001060170"/>
    </source>
</evidence>
<reference evidence="1 2" key="3">
    <citation type="journal article" date="2022" name="Microbiol. Spectr.">
        <title>Folding features and dynamics of 3D genome architecture in plant fungal pathogens.</title>
        <authorList>
            <person name="Xia C."/>
        </authorList>
    </citation>
    <scope>NUCLEOTIDE SEQUENCE [LARGE SCALE GENOMIC DNA]</scope>
    <source>
        <strain evidence="1 2">93-210</strain>
    </source>
</reference>
<dbReference type="Proteomes" id="UP001060170">
    <property type="component" value="Chromosome 11"/>
</dbReference>
<protein>
    <submittedName>
        <fullName evidence="1">Uncharacterized protein</fullName>
    </submittedName>
</protein>
<accession>A0ACC0E3G8</accession>
<comment type="caution">
    <text evidence="1">The sequence shown here is derived from an EMBL/GenBank/DDBJ whole genome shotgun (WGS) entry which is preliminary data.</text>
</comment>
<reference evidence="2" key="1">
    <citation type="journal article" date="2018" name="BMC Genomics">
        <title>Genomic insights into host adaptation between the wheat stripe rust pathogen (Puccinia striiformis f. sp. tritici) and the barley stripe rust pathogen (Puccinia striiformis f. sp. hordei).</title>
        <authorList>
            <person name="Xia C."/>
            <person name="Wang M."/>
            <person name="Yin C."/>
            <person name="Cornejo O.E."/>
            <person name="Hulbert S.H."/>
            <person name="Chen X."/>
        </authorList>
    </citation>
    <scope>NUCLEOTIDE SEQUENCE [LARGE SCALE GENOMIC DNA]</scope>
    <source>
        <strain evidence="2">93-210</strain>
    </source>
</reference>